<dbReference type="GO" id="GO:0009295">
    <property type="term" value="C:nucleoid"/>
    <property type="evidence" value="ECO:0007669"/>
    <property type="project" value="TreeGrafter"/>
</dbReference>
<evidence type="ECO:0000256" key="1">
    <source>
        <dbReference type="ARBA" id="ARBA00023125"/>
    </source>
</evidence>
<dbReference type="Pfam" id="PF00436">
    <property type="entry name" value="SSB"/>
    <property type="match status" value="1"/>
</dbReference>
<evidence type="ECO:0000313" key="6">
    <source>
        <dbReference type="Proteomes" id="UP000634476"/>
    </source>
</evidence>
<dbReference type="InterPro" id="IPR000424">
    <property type="entry name" value="Primosome_PriB/ssb"/>
</dbReference>
<dbReference type="HAMAP" id="MF_00984">
    <property type="entry name" value="SSB"/>
    <property type="match status" value="1"/>
</dbReference>
<dbReference type="CDD" id="cd04496">
    <property type="entry name" value="SSB_OBF"/>
    <property type="match status" value="1"/>
</dbReference>
<dbReference type="InterPro" id="IPR011344">
    <property type="entry name" value="ssDNA-bd"/>
</dbReference>
<dbReference type="EMBL" id="BOOK01000069">
    <property type="protein sequence ID" value="GII05459.1"/>
    <property type="molecule type" value="Genomic_DNA"/>
</dbReference>
<dbReference type="GO" id="GO:0006260">
    <property type="term" value="P:DNA replication"/>
    <property type="evidence" value="ECO:0007669"/>
    <property type="project" value="InterPro"/>
</dbReference>
<dbReference type="PANTHER" id="PTHR10302:SF27">
    <property type="entry name" value="SINGLE-STRANDED DNA-BINDING PROTEIN"/>
    <property type="match status" value="1"/>
</dbReference>
<dbReference type="NCBIfam" id="TIGR00621">
    <property type="entry name" value="ssb"/>
    <property type="match status" value="1"/>
</dbReference>
<name>A0A8J3T359_9ACTN</name>
<sequence length="164" mass="17567">MSSGDTSITIVGNLTADPDLRFTTSGTAVASFTVAASRRVFDQQSNQWKDGDTLFLRCNAWRQMAEHATNSLTKGMRVIVTGRLRQRDYEAKDGSKRTAYEIDVDEVGPSLKFATAHVTKTTREQAPHPAVSGSDPWTAAAAAPPPGPQSDPSGSGWGGDEPPF</sequence>
<evidence type="ECO:0000256" key="2">
    <source>
        <dbReference type="HAMAP-Rule" id="MF_00984"/>
    </source>
</evidence>
<dbReference type="PANTHER" id="PTHR10302">
    <property type="entry name" value="SINGLE-STRANDED DNA-BINDING PROTEIN"/>
    <property type="match status" value="1"/>
</dbReference>
<dbReference type="Gene3D" id="2.40.50.140">
    <property type="entry name" value="Nucleic acid-binding proteins"/>
    <property type="match status" value="1"/>
</dbReference>
<dbReference type="AlphaFoldDB" id="A0A8J3T359"/>
<dbReference type="NCBIfam" id="NF005851">
    <property type="entry name" value="PRK07772.1"/>
    <property type="match status" value="1"/>
</dbReference>
<reference evidence="5" key="1">
    <citation type="submission" date="2021-01" db="EMBL/GenBank/DDBJ databases">
        <title>Whole genome shotgun sequence of Planobispora takensis NBRC 109077.</title>
        <authorList>
            <person name="Komaki H."/>
            <person name="Tamura T."/>
        </authorList>
    </citation>
    <scope>NUCLEOTIDE SEQUENCE</scope>
    <source>
        <strain evidence="5">NBRC 109077</strain>
    </source>
</reference>
<feature type="compositionally biased region" description="Gly residues" evidence="4">
    <location>
        <begin position="155"/>
        <end position="164"/>
    </location>
</feature>
<evidence type="ECO:0000313" key="5">
    <source>
        <dbReference type="EMBL" id="GII05459.1"/>
    </source>
</evidence>
<accession>A0A8J3T359</accession>
<comment type="caution">
    <text evidence="2">Lacks conserved residue(s) required for the propagation of feature annotation.</text>
</comment>
<dbReference type="InterPro" id="IPR012340">
    <property type="entry name" value="NA-bd_OB-fold"/>
</dbReference>
<gene>
    <name evidence="5" type="ORF">Pta02_74670</name>
</gene>
<keyword evidence="1 2" id="KW-0238">DNA-binding</keyword>
<dbReference type="SUPFAM" id="SSF50249">
    <property type="entry name" value="Nucleic acid-binding proteins"/>
    <property type="match status" value="1"/>
</dbReference>
<feature type="compositionally biased region" description="Low complexity" evidence="4">
    <location>
        <begin position="132"/>
        <end position="142"/>
    </location>
</feature>
<keyword evidence="6" id="KW-1185">Reference proteome</keyword>
<protein>
    <recommendedName>
        <fullName evidence="2 3">Single-stranded DNA-binding protein</fullName>
        <shortName evidence="2">SSB</shortName>
    </recommendedName>
</protein>
<comment type="caution">
    <text evidence="5">The sequence shown here is derived from an EMBL/GenBank/DDBJ whole genome shotgun (WGS) entry which is preliminary data.</text>
</comment>
<comment type="subunit">
    <text evidence="2">Homotetramer.</text>
</comment>
<evidence type="ECO:0000256" key="3">
    <source>
        <dbReference type="RuleBase" id="RU000524"/>
    </source>
</evidence>
<feature type="region of interest" description="Disordered" evidence="4">
    <location>
        <begin position="118"/>
        <end position="164"/>
    </location>
</feature>
<dbReference type="Proteomes" id="UP000634476">
    <property type="component" value="Unassembled WGS sequence"/>
</dbReference>
<organism evidence="5 6">
    <name type="scientific">Planobispora takensis</name>
    <dbReference type="NCBI Taxonomy" id="1367882"/>
    <lineage>
        <taxon>Bacteria</taxon>
        <taxon>Bacillati</taxon>
        <taxon>Actinomycetota</taxon>
        <taxon>Actinomycetes</taxon>
        <taxon>Streptosporangiales</taxon>
        <taxon>Streptosporangiaceae</taxon>
        <taxon>Planobispora</taxon>
    </lineage>
</organism>
<dbReference type="RefSeq" id="WP_203879672.1">
    <property type="nucleotide sequence ID" value="NZ_BOOK01000069.1"/>
</dbReference>
<evidence type="ECO:0000256" key="4">
    <source>
        <dbReference type="SAM" id="MobiDB-lite"/>
    </source>
</evidence>
<dbReference type="GO" id="GO:0003697">
    <property type="term" value="F:single-stranded DNA binding"/>
    <property type="evidence" value="ECO:0007669"/>
    <property type="project" value="UniProtKB-UniRule"/>
</dbReference>
<dbReference type="PROSITE" id="PS50935">
    <property type="entry name" value="SSB"/>
    <property type="match status" value="1"/>
</dbReference>
<proteinExistence type="inferred from homology"/>